<keyword evidence="7 10" id="KW-0472">Membrane</keyword>
<dbReference type="PANTHER" id="PTHR21137:SF35">
    <property type="entry name" value="ODORANT RECEPTOR 19A-RELATED"/>
    <property type="match status" value="1"/>
</dbReference>
<feature type="transmembrane region" description="Helical" evidence="10">
    <location>
        <begin position="98"/>
        <end position="125"/>
    </location>
</feature>
<evidence type="ECO:0000313" key="13">
    <source>
        <dbReference type="RefSeq" id="XP_052123162.1"/>
    </source>
</evidence>
<keyword evidence="5 10" id="KW-0552">Olfaction</keyword>
<dbReference type="RefSeq" id="XP_052123161.1">
    <property type="nucleotide sequence ID" value="XM_052267201.1"/>
</dbReference>
<evidence type="ECO:0000256" key="2">
    <source>
        <dbReference type="ARBA" id="ARBA00022475"/>
    </source>
</evidence>
<gene>
    <name evidence="12 13" type="primary">LOC113202306</name>
</gene>
<evidence type="ECO:0000256" key="10">
    <source>
        <dbReference type="RuleBase" id="RU351113"/>
    </source>
</evidence>
<sequence length="360" mass="39880">MGRQSSRGRIVRHIALWGTGLLAFGVAGAIICGIINTLSEIMFTLNLIGMLALAATFLPVPETANARAIRGIITGVQNMLRRTPASAELLRANNVSRWVSRVSVCTAVMLAVGVNSMPTITSFFISRRSVFPRLPLPIWPPPCSPDSDWCEISLLVFECSLVTTISLVYACFTTIHVSLIVYLAELLRVPAVKLHSTLQAASELGTFDAHLDREINSTIAYHHDVIRLLDHYNECFAGTMFTRHLLTLLFISASALLFMTDPSNLQAFSIVVFTLVSMGLFAYLGEQVNVANDDMHTAVYTSGWENMPTHLRLKLCLILCRANRPIGVRGTFIGFVTFPSFLQLVRSSYTVLQFLFQMQF</sequence>
<dbReference type="GO" id="GO:0005886">
    <property type="term" value="C:plasma membrane"/>
    <property type="evidence" value="ECO:0007669"/>
    <property type="project" value="UniProtKB-SubCell"/>
</dbReference>
<evidence type="ECO:0000256" key="8">
    <source>
        <dbReference type="ARBA" id="ARBA00023170"/>
    </source>
</evidence>
<feature type="transmembrane region" description="Helical" evidence="10">
    <location>
        <begin position="161"/>
        <end position="184"/>
    </location>
</feature>
<comment type="subcellular location">
    <subcellularLocation>
        <location evidence="1 10">Cell membrane</location>
        <topology evidence="1 10">Multi-pass membrane protein</topology>
    </subcellularLocation>
</comment>
<evidence type="ECO:0000256" key="7">
    <source>
        <dbReference type="ARBA" id="ARBA00023136"/>
    </source>
</evidence>
<dbReference type="PANTHER" id="PTHR21137">
    <property type="entry name" value="ODORANT RECEPTOR"/>
    <property type="match status" value="1"/>
</dbReference>
<keyword evidence="8 10" id="KW-0675">Receptor</keyword>
<evidence type="ECO:0000256" key="3">
    <source>
        <dbReference type="ARBA" id="ARBA00022606"/>
    </source>
</evidence>
<feature type="transmembrane region" description="Helical" evidence="10">
    <location>
        <begin position="241"/>
        <end position="259"/>
    </location>
</feature>
<comment type="similarity">
    <text evidence="10">Belongs to the insect chemoreceptor superfamily. Heteromeric odorant receptor channel (TC 1.A.69) family.</text>
</comment>
<keyword evidence="9 10" id="KW-0807">Transducer</keyword>
<protein>
    <recommendedName>
        <fullName evidence="10">Odorant receptor</fullName>
    </recommendedName>
</protein>
<evidence type="ECO:0000313" key="11">
    <source>
        <dbReference type="Proteomes" id="UP000504606"/>
    </source>
</evidence>
<accession>A0A9C6U4Z5</accession>
<reference evidence="12 13" key="1">
    <citation type="submission" date="2025-04" db="UniProtKB">
        <authorList>
            <consortium name="RefSeq"/>
        </authorList>
    </citation>
    <scope>IDENTIFICATION</scope>
    <source>
        <tissue evidence="12 13">Whole organism</tissue>
    </source>
</reference>
<keyword evidence="4 10" id="KW-0812">Transmembrane</keyword>
<dbReference type="Pfam" id="PF02949">
    <property type="entry name" value="7tm_6"/>
    <property type="match status" value="1"/>
</dbReference>
<keyword evidence="6 10" id="KW-1133">Transmembrane helix</keyword>
<feature type="transmembrane region" description="Helical" evidence="10">
    <location>
        <begin position="14"/>
        <end position="35"/>
    </location>
</feature>
<dbReference type="GO" id="GO:0005549">
    <property type="term" value="F:odorant binding"/>
    <property type="evidence" value="ECO:0007669"/>
    <property type="project" value="InterPro"/>
</dbReference>
<keyword evidence="2" id="KW-1003">Cell membrane</keyword>
<evidence type="ECO:0000256" key="9">
    <source>
        <dbReference type="ARBA" id="ARBA00023224"/>
    </source>
</evidence>
<dbReference type="InterPro" id="IPR004117">
    <property type="entry name" value="7tm6_olfct_rcpt"/>
</dbReference>
<dbReference type="RefSeq" id="XP_052123162.1">
    <property type="nucleotide sequence ID" value="XM_052267202.1"/>
</dbReference>
<dbReference type="OrthoDB" id="6604226at2759"/>
<keyword evidence="3 10" id="KW-0716">Sensory transduction</keyword>
<dbReference type="GO" id="GO:0007165">
    <property type="term" value="P:signal transduction"/>
    <property type="evidence" value="ECO:0007669"/>
    <property type="project" value="UniProtKB-KW"/>
</dbReference>
<dbReference type="Proteomes" id="UP000504606">
    <property type="component" value="Unplaced"/>
</dbReference>
<evidence type="ECO:0000256" key="5">
    <source>
        <dbReference type="ARBA" id="ARBA00022725"/>
    </source>
</evidence>
<name>A0A9C6U4Z5_FRAOC</name>
<comment type="caution">
    <text evidence="10">Lacks conserved residue(s) required for the propagation of feature annotation.</text>
</comment>
<organism evidence="11 13">
    <name type="scientific">Frankliniella occidentalis</name>
    <name type="common">Western flower thrips</name>
    <name type="synonym">Euthrips occidentalis</name>
    <dbReference type="NCBI Taxonomy" id="133901"/>
    <lineage>
        <taxon>Eukaryota</taxon>
        <taxon>Metazoa</taxon>
        <taxon>Ecdysozoa</taxon>
        <taxon>Arthropoda</taxon>
        <taxon>Hexapoda</taxon>
        <taxon>Insecta</taxon>
        <taxon>Pterygota</taxon>
        <taxon>Neoptera</taxon>
        <taxon>Paraneoptera</taxon>
        <taxon>Thysanoptera</taxon>
        <taxon>Terebrantia</taxon>
        <taxon>Thripoidea</taxon>
        <taxon>Thripidae</taxon>
        <taxon>Frankliniella</taxon>
    </lineage>
</organism>
<feature type="transmembrane region" description="Helical" evidence="10">
    <location>
        <begin position="265"/>
        <end position="285"/>
    </location>
</feature>
<evidence type="ECO:0000313" key="12">
    <source>
        <dbReference type="RefSeq" id="XP_052123161.1"/>
    </source>
</evidence>
<dbReference type="GeneID" id="113202306"/>
<dbReference type="GO" id="GO:0004984">
    <property type="term" value="F:olfactory receptor activity"/>
    <property type="evidence" value="ECO:0007669"/>
    <property type="project" value="InterPro"/>
</dbReference>
<evidence type="ECO:0000256" key="6">
    <source>
        <dbReference type="ARBA" id="ARBA00022989"/>
    </source>
</evidence>
<evidence type="ECO:0000256" key="4">
    <source>
        <dbReference type="ARBA" id="ARBA00022692"/>
    </source>
</evidence>
<keyword evidence="11" id="KW-1185">Reference proteome</keyword>
<feature type="transmembrane region" description="Helical" evidence="10">
    <location>
        <begin position="41"/>
        <end position="60"/>
    </location>
</feature>
<dbReference type="KEGG" id="foc:113202306"/>
<proteinExistence type="inferred from homology"/>
<evidence type="ECO:0000256" key="1">
    <source>
        <dbReference type="ARBA" id="ARBA00004651"/>
    </source>
</evidence>
<dbReference type="AlphaFoldDB" id="A0A9C6U4Z5"/>